<accession>A0ABW2SB86</accession>
<sequence length="574" mass="62743">MKFGIALKLSLLLALAGALAAGLTGYYAFEASRTLLVNAAKDRLLTSTLVLARRVALAREEIERDLVLVAEHPAARALLQGPGTPSQQQTLQDLMVLMLQSQPSYFQVRLIAADQHGMERVRVDRAPRGPMVVADDDLQEKGHFDYVSQALRLGPDQTYMSRVAINHERGSHLGVDKPSLQLARPVRDAQGRALGVAVINIDLNGTFELLAKDMPESIQLYFANHEGDILIHPEPAKTFGFDRGRRIFIQDEFAATGPVVRGDNNVAVFESHEGAHANQPVVAAFMSQPLKVSSPETRLTLGLTQPLQAVLAESNRLGQTVLQIVLALCALSLLLALWMGRALTRPINAISHAARMVASGLPAGALPVERRDEIGDLARAFRDMRLQIGEQISELRDNQDELEHLAQHDPLTGLANRRKFQERLDHALAQARRVPQTVSVLFIDLDRFKPINDHHGHDVGDVVLQTVARRLKGVLREVDTVARIGGDEFVALLGAPATQEQLEAIARKLLTLVSEPMVVDKLQLDLGCSIGIASYPDHASTATDLLAAADHAMYQAKTAGRNTFRFFDATPPAT</sequence>
<dbReference type="EMBL" id="JBHTBZ010000016">
    <property type="protein sequence ID" value="MFC7460325.1"/>
    <property type="molecule type" value="Genomic_DNA"/>
</dbReference>
<dbReference type="CDD" id="cd12914">
    <property type="entry name" value="PDC1_DGC_like"/>
    <property type="match status" value="1"/>
</dbReference>
<gene>
    <name evidence="3" type="ORF">ACFQU0_07770</name>
</gene>
<evidence type="ECO:0000313" key="3">
    <source>
        <dbReference type="EMBL" id="MFC7460325.1"/>
    </source>
</evidence>
<dbReference type="SUPFAM" id="SSF55073">
    <property type="entry name" value="Nucleotide cyclase"/>
    <property type="match status" value="1"/>
</dbReference>
<dbReference type="InterPro" id="IPR052163">
    <property type="entry name" value="DGC-Regulatory_Protein"/>
</dbReference>
<dbReference type="Gene3D" id="3.30.450.20">
    <property type="entry name" value="PAS domain"/>
    <property type="match status" value="1"/>
</dbReference>
<dbReference type="PANTHER" id="PTHR46663:SF2">
    <property type="entry name" value="GGDEF DOMAIN-CONTAINING PROTEIN"/>
    <property type="match status" value="1"/>
</dbReference>
<dbReference type="RefSeq" id="WP_382199604.1">
    <property type="nucleotide sequence ID" value="NZ_JBHTBZ010000016.1"/>
</dbReference>
<dbReference type="SMART" id="SM00304">
    <property type="entry name" value="HAMP"/>
    <property type="match status" value="1"/>
</dbReference>
<dbReference type="Gene3D" id="3.30.70.270">
    <property type="match status" value="1"/>
</dbReference>
<dbReference type="Pfam" id="PF00672">
    <property type="entry name" value="HAMP"/>
    <property type="match status" value="1"/>
</dbReference>
<feature type="domain" description="GGDEF" evidence="2">
    <location>
        <begin position="436"/>
        <end position="569"/>
    </location>
</feature>
<comment type="caution">
    <text evidence="3">The sequence shown here is derived from an EMBL/GenBank/DDBJ whole genome shotgun (WGS) entry which is preliminary data.</text>
</comment>
<dbReference type="CDD" id="cd06225">
    <property type="entry name" value="HAMP"/>
    <property type="match status" value="1"/>
</dbReference>
<dbReference type="NCBIfam" id="TIGR00254">
    <property type="entry name" value="GGDEF"/>
    <property type="match status" value="1"/>
</dbReference>
<dbReference type="InterPro" id="IPR000160">
    <property type="entry name" value="GGDEF_dom"/>
</dbReference>
<dbReference type="PROSITE" id="PS50885">
    <property type="entry name" value="HAMP"/>
    <property type="match status" value="1"/>
</dbReference>
<name>A0ABW2SB86_9BURK</name>
<dbReference type="PANTHER" id="PTHR46663">
    <property type="entry name" value="DIGUANYLATE CYCLASE DGCT-RELATED"/>
    <property type="match status" value="1"/>
</dbReference>
<feature type="domain" description="HAMP" evidence="1">
    <location>
        <begin position="341"/>
        <end position="393"/>
    </location>
</feature>
<dbReference type="SUPFAM" id="SSF158472">
    <property type="entry name" value="HAMP domain-like"/>
    <property type="match status" value="1"/>
</dbReference>
<dbReference type="Gene3D" id="6.10.340.10">
    <property type="match status" value="1"/>
</dbReference>
<dbReference type="InterPro" id="IPR029787">
    <property type="entry name" value="Nucleotide_cyclase"/>
</dbReference>
<reference evidence="4" key="1">
    <citation type="journal article" date="2019" name="Int. J. Syst. Evol. Microbiol.">
        <title>The Global Catalogue of Microorganisms (GCM) 10K type strain sequencing project: providing services to taxonomists for standard genome sequencing and annotation.</title>
        <authorList>
            <consortium name="The Broad Institute Genomics Platform"/>
            <consortium name="The Broad Institute Genome Sequencing Center for Infectious Disease"/>
            <person name="Wu L."/>
            <person name="Ma J."/>
        </authorList>
    </citation>
    <scope>NUCLEOTIDE SEQUENCE [LARGE SCALE GENOMIC DNA]</scope>
    <source>
        <strain evidence="4">CCUG 53903</strain>
    </source>
</reference>
<evidence type="ECO:0000313" key="4">
    <source>
        <dbReference type="Proteomes" id="UP001596457"/>
    </source>
</evidence>
<dbReference type="Proteomes" id="UP001596457">
    <property type="component" value="Unassembled WGS sequence"/>
</dbReference>
<protein>
    <submittedName>
        <fullName evidence="3">Diguanylate cyclase domain-containing protein</fullName>
        <ecNumber evidence="3">2.7.7.65</ecNumber>
    </submittedName>
</protein>
<dbReference type="Pfam" id="PF21623">
    <property type="entry name" value="HK_sensor_dom_bact"/>
    <property type="match status" value="1"/>
</dbReference>
<dbReference type="SMART" id="SM00267">
    <property type="entry name" value="GGDEF"/>
    <property type="match status" value="1"/>
</dbReference>
<evidence type="ECO:0000259" key="1">
    <source>
        <dbReference type="PROSITE" id="PS50885"/>
    </source>
</evidence>
<evidence type="ECO:0000259" key="2">
    <source>
        <dbReference type="PROSITE" id="PS50887"/>
    </source>
</evidence>
<keyword evidence="4" id="KW-1185">Reference proteome</keyword>
<dbReference type="InterPro" id="IPR029151">
    <property type="entry name" value="Sensor-like_sf"/>
</dbReference>
<dbReference type="GO" id="GO:0052621">
    <property type="term" value="F:diguanylate cyclase activity"/>
    <property type="evidence" value="ECO:0007669"/>
    <property type="project" value="UniProtKB-EC"/>
</dbReference>
<proteinExistence type="predicted"/>
<dbReference type="InterPro" id="IPR048760">
    <property type="entry name" value="VP0354-like_sensor_dom"/>
</dbReference>
<dbReference type="InterPro" id="IPR043128">
    <property type="entry name" value="Rev_trsase/Diguanyl_cyclase"/>
</dbReference>
<dbReference type="CDD" id="cd01949">
    <property type="entry name" value="GGDEF"/>
    <property type="match status" value="1"/>
</dbReference>
<dbReference type="PROSITE" id="PS50887">
    <property type="entry name" value="GGDEF"/>
    <property type="match status" value="1"/>
</dbReference>
<dbReference type="EC" id="2.7.7.65" evidence="3"/>
<organism evidence="3 4">
    <name type="scientific">Hydrogenophaga defluvii</name>
    <dbReference type="NCBI Taxonomy" id="249410"/>
    <lineage>
        <taxon>Bacteria</taxon>
        <taxon>Pseudomonadati</taxon>
        <taxon>Pseudomonadota</taxon>
        <taxon>Betaproteobacteria</taxon>
        <taxon>Burkholderiales</taxon>
        <taxon>Comamonadaceae</taxon>
        <taxon>Hydrogenophaga</taxon>
    </lineage>
</organism>
<dbReference type="SUPFAM" id="SSF103190">
    <property type="entry name" value="Sensory domain-like"/>
    <property type="match status" value="1"/>
</dbReference>
<dbReference type="Pfam" id="PF00990">
    <property type="entry name" value="GGDEF"/>
    <property type="match status" value="1"/>
</dbReference>
<dbReference type="InterPro" id="IPR003660">
    <property type="entry name" value="HAMP_dom"/>
</dbReference>
<keyword evidence="3" id="KW-0548">Nucleotidyltransferase</keyword>
<keyword evidence="3" id="KW-0808">Transferase</keyword>